<evidence type="ECO:0000313" key="10">
    <source>
        <dbReference type="EMBL" id="PHT36504.1"/>
    </source>
</evidence>
<feature type="transmembrane region" description="Helical" evidence="8">
    <location>
        <begin position="651"/>
        <end position="670"/>
    </location>
</feature>
<evidence type="ECO:0000256" key="6">
    <source>
        <dbReference type="ARBA" id="ARBA00022989"/>
    </source>
</evidence>
<evidence type="ECO:0000256" key="1">
    <source>
        <dbReference type="ARBA" id="ARBA00004429"/>
    </source>
</evidence>
<organism evidence="10 11">
    <name type="scientific">Capsicum baccatum</name>
    <name type="common">Peruvian pepper</name>
    <dbReference type="NCBI Taxonomy" id="33114"/>
    <lineage>
        <taxon>Eukaryota</taxon>
        <taxon>Viridiplantae</taxon>
        <taxon>Streptophyta</taxon>
        <taxon>Embryophyta</taxon>
        <taxon>Tracheophyta</taxon>
        <taxon>Spermatophyta</taxon>
        <taxon>Magnoliopsida</taxon>
        <taxon>eudicotyledons</taxon>
        <taxon>Gunneridae</taxon>
        <taxon>Pentapetalae</taxon>
        <taxon>asterids</taxon>
        <taxon>lamiids</taxon>
        <taxon>Solanales</taxon>
        <taxon>Solanaceae</taxon>
        <taxon>Solanoideae</taxon>
        <taxon>Capsiceae</taxon>
        <taxon>Capsicum</taxon>
    </lineage>
</organism>
<comment type="subcellular location">
    <subcellularLocation>
        <location evidence="1">Cell inner membrane</location>
        <topology evidence="1">Multi-pass membrane protein</topology>
    </subcellularLocation>
</comment>
<feature type="transmembrane region" description="Helical" evidence="8">
    <location>
        <begin position="418"/>
        <end position="437"/>
    </location>
</feature>
<feature type="transmembrane region" description="Helical" evidence="8">
    <location>
        <begin position="690"/>
        <end position="707"/>
    </location>
</feature>
<evidence type="ECO:0000256" key="5">
    <source>
        <dbReference type="ARBA" id="ARBA00022692"/>
    </source>
</evidence>
<dbReference type="InterPro" id="IPR001584">
    <property type="entry name" value="Integrase_cat-core"/>
</dbReference>
<dbReference type="PANTHER" id="PTHR32195">
    <property type="entry name" value="OS07G0662800 PROTEIN"/>
    <property type="match status" value="1"/>
</dbReference>
<feature type="transmembrane region" description="Helical" evidence="8">
    <location>
        <begin position="449"/>
        <end position="471"/>
    </location>
</feature>
<feature type="domain" description="Integrase catalytic" evidence="9">
    <location>
        <begin position="1"/>
        <end position="151"/>
    </location>
</feature>
<name>A0A2G2VU61_CAPBA</name>
<dbReference type="AlphaFoldDB" id="A0A2G2VU61"/>
<dbReference type="PANTHER" id="PTHR32195:SF24">
    <property type="entry name" value="TRYPTOPHAN OR TYROSINE TRANSPORTER PROTEIN"/>
    <property type="match status" value="1"/>
</dbReference>
<evidence type="ECO:0000256" key="3">
    <source>
        <dbReference type="ARBA" id="ARBA00022475"/>
    </source>
</evidence>
<feature type="transmembrane region" description="Helical" evidence="8">
    <location>
        <begin position="563"/>
        <end position="585"/>
    </location>
</feature>
<dbReference type="GO" id="GO:0003333">
    <property type="term" value="P:amino acid transmembrane transport"/>
    <property type="evidence" value="ECO:0007669"/>
    <property type="project" value="InterPro"/>
</dbReference>
<dbReference type="PROSITE" id="PS50994">
    <property type="entry name" value="INTEGRASE"/>
    <property type="match status" value="1"/>
</dbReference>
<dbReference type="InterPro" id="IPR012337">
    <property type="entry name" value="RNaseH-like_sf"/>
</dbReference>
<dbReference type="SUPFAM" id="SSF53098">
    <property type="entry name" value="Ribonuclease H-like"/>
    <property type="match status" value="1"/>
</dbReference>
<reference evidence="11" key="2">
    <citation type="journal article" date="2017" name="J. Anim. Genet.">
        <title>Multiple reference genome sequences of hot pepper reveal the massive evolution of plant disease resistance genes by retroduplication.</title>
        <authorList>
            <person name="Kim S."/>
            <person name="Park J."/>
            <person name="Yeom S.-I."/>
            <person name="Kim Y.-M."/>
            <person name="Seo E."/>
            <person name="Kim K.-T."/>
            <person name="Kim M.-S."/>
            <person name="Lee J.M."/>
            <person name="Cheong K."/>
            <person name="Shin H.-S."/>
            <person name="Kim S.-B."/>
            <person name="Han K."/>
            <person name="Lee J."/>
            <person name="Park M."/>
            <person name="Lee H.-A."/>
            <person name="Lee H.-Y."/>
            <person name="Lee Y."/>
            <person name="Oh S."/>
            <person name="Lee J.H."/>
            <person name="Choi E."/>
            <person name="Choi E."/>
            <person name="Lee S.E."/>
            <person name="Jeon J."/>
            <person name="Kim H."/>
            <person name="Choi G."/>
            <person name="Song H."/>
            <person name="Lee J."/>
            <person name="Lee S.-C."/>
            <person name="Kwon J.-K."/>
            <person name="Lee H.-Y."/>
            <person name="Koo N."/>
            <person name="Hong Y."/>
            <person name="Kim R.W."/>
            <person name="Kang W.-H."/>
            <person name="Huh J.H."/>
            <person name="Kang B.-C."/>
            <person name="Yang T.-J."/>
            <person name="Lee Y.-H."/>
            <person name="Bennetzen J.L."/>
            <person name="Choi D."/>
        </authorList>
    </citation>
    <scope>NUCLEOTIDE SEQUENCE [LARGE SCALE GENOMIC DNA]</scope>
    <source>
        <strain evidence="11">cv. PBC81</strain>
    </source>
</reference>
<evidence type="ECO:0000256" key="4">
    <source>
        <dbReference type="ARBA" id="ARBA00022519"/>
    </source>
</evidence>
<keyword evidence="3" id="KW-1003">Cell membrane</keyword>
<comment type="caution">
    <text evidence="10">The sequence shown here is derived from an EMBL/GenBank/DDBJ whole genome shotgun (WGS) entry which is preliminary data.</text>
</comment>
<feature type="transmembrane region" description="Helical" evidence="8">
    <location>
        <begin position="622"/>
        <end position="645"/>
    </location>
</feature>
<dbReference type="Gene3D" id="1.20.1740.10">
    <property type="entry name" value="Amino acid/polyamine transporter I"/>
    <property type="match status" value="1"/>
</dbReference>
<keyword evidence="11" id="KW-1185">Reference proteome</keyword>
<dbReference type="Gene3D" id="3.30.420.10">
    <property type="entry name" value="Ribonuclease H-like superfamily/Ribonuclease H"/>
    <property type="match status" value="1"/>
</dbReference>
<reference evidence="10 11" key="1">
    <citation type="journal article" date="2017" name="Genome Biol.">
        <title>New reference genome sequences of hot pepper reveal the massive evolution of plant disease-resistance genes by retroduplication.</title>
        <authorList>
            <person name="Kim S."/>
            <person name="Park J."/>
            <person name="Yeom S.I."/>
            <person name="Kim Y.M."/>
            <person name="Seo E."/>
            <person name="Kim K.T."/>
            <person name="Kim M.S."/>
            <person name="Lee J.M."/>
            <person name="Cheong K."/>
            <person name="Shin H.S."/>
            <person name="Kim S.B."/>
            <person name="Han K."/>
            <person name="Lee J."/>
            <person name="Park M."/>
            <person name="Lee H.A."/>
            <person name="Lee H.Y."/>
            <person name="Lee Y."/>
            <person name="Oh S."/>
            <person name="Lee J.H."/>
            <person name="Choi E."/>
            <person name="Choi E."/>
            <person name="Lee S.E."/>
            <person name="Jeon J."/>
            <person name="Kim H."/>
            <person name="Choi G."/>
            <person name="Song H."/>
            <person name="Lee J."/>
            <person name="Lee S.C."/>
            <person name="Kwon J.K."/>
            <person name="Lee H.Y."/>
            <person name="Koo N."/>
            <person name="Hong Y."/>
            <person name="Kim R.W."/>
            <person name="Kang W.H."/>
            <person name="Huh J.H."/>
            <person name="Kang B.C."/>
            <person name="Yang T.J."/>
            <person name="Lee Y.H."/>
            <person name="Bennetzen J.L."/>
            <person name="Choi D."/>
        </authorList>
    </citation>
    <scope>NUCLEOTIDE SEQUENCE [LARGE SCALE GENOMIC DNA]</scope>
    <source>
        <strain evidence="11">cv. PBC81</strain>
    </source>
</reference>
<feature type="transmembrane region" description="Helical" evidence="8">
    <location>
        <begin position="299"/>
        <end position="318"/>
    </location>
</feature>
<feature type="transmembrane region" description="Helical" evidence="8">
    <location>
        <begin position="519"/>
        <end position="543"/>
    </location>
</feature>
<evidence type="ECO:0000259" key="9">
    <source>
        <dbReference type="PROSITE" id="PS50994"/>
    </source>
</evidence>
<dbReference type="Pfam" id="PF24626">
    <property type="entry name" value="SH3_Tf2-1"/>
    <property type="match status" value="1"/>
</dbReference>
<dbReference type="InterPro" id="IPR056924">
    <property type="entry name" value="SH3_Tf2-1"/>
</dbReference>
<evidence type="ECO:0000256" key="7">
    <source>
        <dbReference type="ARBA" id="ARBA00023136"/>
    </source>
</evidence>
<gene>
    <name evidence="10" type="ORF">CQW23_24204</name>
</gene>
<sequence>MDFVIGLLPSRRHYDSIWVVLDRLTKSAHFLLVHTSYTAEDYARLYIRELVRLHRVPLSIISDRGTQFTSQFWKAFQKGLGTQVLLSSAFHPQTNGQAEQTIHTLEDMLRACALDFKGSWNDHLPLIEFVYNNSFHSSIGMSPFEALYGRKCRSPIGWFEVGEAAVSGSDLVFEAMEKVKLIREKLHRVIRSHMQMLEGETLSLKLVAYKVELPSELSSVHPIFHVSMFRKYIRDVVVVDSSVLWRNQSIKGATWEDEADMRSKYPHLFSANSDQAEATKGGKECSEEAPKSCKKKGTVAGAVALIIGTSIGSGILALPQKTSLAGLIPSSIAMTMCWAFLLIEALLLVEINVGLLKRNKVKFEESELEVISIRTMAEETLGEWGGALATVTYVFLGYTSMIAYISKSGEILCRLINLPESVLGFLFTSLFTILISVGGTKTIDQVNQWLTALMIGLLVAIEVLIILYGGWSGDEGSSDWGEVPPAIPVLIFSLVYHDLAPVLCAYLEGDLKRIRASVLIGGLVPLLALLVWDAIAFGLSSQVDHVADPVELLLRVKWSGVSYMVQAFSLLAVGTSLIGTLLSFFEFLKEQLNNLDLQPDVYTRSIYSSQLRLRTWWRRNNLGFTAIAIAAAPPLLVSTTIPDAFSAATDIAGGYCMTILYGILPPAMAWAMLNSEGQDSEMMISRARPALLSVGLVACAIVALQILQDFSMLHS</sequence>
<dbReference type="InterPro" id="IPR036397">
    <property type="entry name" value="RNaseH_sf"/>
</dbReference>
<evidence type="ECO:0000256" key="2">
    <source>
        <dbReference type="ARBA" id="ARBA00022448"/>
    </source>
</evidence>
<evidence type="ECO:0000256" key="8">
    <source>
        <dbReference type="SAM" id="Phobius"/>
    </source>
</evidence>
<keyword evidence="4" id="KW-0997">Cell inner membrane</keyword>
<feature type="transmembrane region" description="Helical" evidence="8">
    <location>
        <begin position="324"/>
        <end position="349"/>
    </location>
</feature>
<accession>A0A2G2VU61</accession>
<feature type="transmembrane region" description="Helical" evidence="8">
    <location>
        <begin position="486"/>
        <end position="507"/>
    </location>
</feature>
<keyword evidence="7 8" id="KW-0472">Membrane</keyword>
<feature type="transmembrane region" description="Helical" evidence="8">
    <location>
        <begin position="384"/>
        <end position="406"/>
    </location>
</feature>
<keyword evidence="2" id="KW-0813">Transport</keyword>
<dbReference type="Proteomes" id="UP000224567">
    <property type="component" value="Unassembled WGS sequence"/>
</dbReference>
<proteinExistence type="predicted"/>
<dbReference type="GO" id="GO:0005886">
    <property type="term" value="C:plasma membrane"/>
    <property type="evidence" value="ECO:0007669"/>
    <property type="project" value="UniProtKB-SubCell"/>
</dbReference>
<keyword evidence="5 8" id="KW-0812">Transmembrane</keyword>
<dbReference type="GO" id="GO:0003676">
    <property type="term" value="F:nucleic acid binding"/>
    <property type="evidence" value="ECO:0007669"/>
    <property type="project" value="InterPro"/>
</dbReference>
<keyword evidence="6 8" id="KW-1133">Transmembrane helix</keyword>
<dbReference type="OrthoDB" id="2014999at2759"/>
<evidence type="ECO:0000313" key="11">
    <source>
        <dbReference type="Proteomes" id="UP000224567"/>
    </source>
</evidence>
<dbReference type="GO" id="GO:0015074">
    <property type="term" value="P:DNA integration"/>
    <property type="evidence" value="ECO:0007669"/>
    <property type="project" value="InterPro"/>
</dbReference>
<dbReference type="EMBL" id="MLFT02000010">
    <property type="protein sequence ID" value="PHT36504.1"/>
    <property type="molecule type" value="Genomic_DNA"/>
</dbReference>
<protein>
    <recommendedName>
        <fullName evidence="9">Integrase catalytic domain-containing protein</fullName>
    </recommendedName>
</protein>
<dbReference type="InterPro" id="IPR018227">
    <property type="entry name" value="Amino_acid_transport_2"/>
</dbReference>
<dbReference type="Pfam" id="PF03222">
    <property type="entry name" value="Trp_Tyr_perm"/>
    <property type="match status" value="1"/>
</dbReference>